<reference evidence="4" key="1">
    <citation type="submission" date="2015-10" db="EMBL/GenBank/DDBJ databases">
        <authorList>
            <person name="Luecker S."/>
            <person name="Luecker S."/>
        </authorList>
    </citation>
    <scope>NUCLEOTIDE SEQUENCE [LARGE SCALE GENOMIC DNA]</scope>
</reference>
<gene>
    <name evidence="3" type="ORF">COMA2_160113</name>
</gene>
<feature type="region of interest" description="Disordered" evidence="1">
    <location>
        <begin position="343"/>
        <end position="384"/>
    </location>
</feature>
<dbReference type="Pfam" id="PF00881">
    <property type="entry name" value="Nitroreductase"/>
    <property type="match status" value="1"/>
</dbReference>
<dbReference type="STRING" id="1742973.COMA2_160113"/>
<feature type="domain" description="Nitroreductase" evidence="2">
    <location>
        <begin position="90"/>
        <end position="249"/>
    </location>
</feature>
<dbReference type="Proteomes" id="UP000198736">
    <property type="component" value="Unassembled WGS sequence"/>
</dbReference>
<dbReference type="InterPro" id="IPR029479">
    <property type="entry name" value="Nitroreductase"/>
</dbReference>
<dbReference type="RefSeq" id="WP_090895707.1">
    <property type="nucleotide sequence ID" value="NZ_CZPZ01000008.1"/>
</dbReference>
<feature type="compositionally biased region" description="Basic and acidic residues" evidence="1">
    <location>
        <begin position="360"/>
        <end position="372"/>
    </location>
</feature>
<dbReference type="OrthoDB" id="9801593at2"/>
<dbReference type="Gene3D" id="3.40.109.10">
    <property type="entry name" value="NADH Oxidase"/>
    <property type="match status" value="2"/>
</dbReference>
<accession>A0A0S4L9J9</accession>
<dbReference type="PANTHER" id="PTHR42741:SF3">
    <property type="entry name" value="NITROREDUCTASE FAMILY PROTEIN"/>
    <property type="match status" value="1"/>
</dbReference>
<dbReference type="PANTHER" id="PTHR42741">
    <property type="entry name" value="NITROREDUCTASE FAMILY PROTEIN"/>
    <property type="match status" value="1"/>
</dbReference>
<organism evidence="3 4">
    <name type="scientific">Candidatus Nitrospira nitrificans</name>
    <dbReference type="NCBI Taxonomy" id="1742973"/>
    <lineage>
        <taxon>Bacteria</taxon>
        <taxon>Pseudomonadati</taxon>
        <taxon>Nitrospirota</taxon>
        <taxon>Nitrospiria</taxon>
        <taxon>Nitrospirales</taxon>
        <taxon>Nitrospiraceae</taxon>
        <taxon>Nitrospira</taxon>
    </lineage>
</organism>
<protein>
    <recommendedName>
        <fullName evidence="2">Nitroreductase domain-containing protein</fullName>
    </recommendedName>
</protein>
<evidence type="ECO:0000313" key="3">
    <source>
        <dbReference type="EMBL" id="CUS34375.1"/>
    </source>
</evidence>
<proteinExistence type="predicted"/>
<evidence type="ECO:0000259" key="2">
    <source>
        <dbReference type="Pfam" id="PF00881"/>
    </source>
</evidence>
<evidence type="ECO:0000313" key="4">
    <source>
        <dbReference type="Proteomes" id="UP000198736"/>
    </source>
</evidence>
<dbReference type="CDD" id="cd02142">
    <property type="entry name" value="McbC_SagB-like_oxidoreductase"/>
    <property type="match status" value="2"/>
</dbReference>
<dbReference type="SUPFAM" id="SSF55469">
    <property type="entry name" value="FMN-dependent nitroreductase-like"/>
    <property type="match status" value="2"/>
</dbReference>
<name>A0A0S4L9J9_9BACT</name>
<dbReference type="InterPro" id="IPR000415">
    <property type="entry name" value="Nitroreductase-like"/>
</dbReference>
<dbReference type="AlphaFoldDB" id="A0A0S4L9J9"/>
<keyword evidence="4" id="KW-1185">Reference proteome</keyword>
<sequence>MIDKDSSHASAAEPVSVDPIDRVIHYHIRTKHHFNRYARSLGYLDWANQPDPFRRFEGARLISLPLLRPDEEPLSPAYEAIYEQGTVPSQSVSLSTLSRFFEFALALSAWKKAGESEWALRSNPSSGNLHPTEGYVVLPKIDGLDLAPGLYHYAPKEHGLEWRAEFPADPVGRLLALFPSGAFLLGLTSVHWREAWKYGERAFRYCNHDVGHAIGSARIAAATLGWNMTLLDGVDQDTVAMALGTDRKEDFAEAELEHPDCLAVIWPSENVKPASPAQPASFVKREHPEMPLFLDRAIVKELAGATWHGKANRLSQEHGVHWDIIDEVAEASWKTQADNLTVSVRAGSPPSSDALHARSPRGEAEGLAERATRASRMTNDAGTSAGQIIRQRRSAMSFDGKTSISASSFFRMMQQVMPSAECSQLERPMPWDAWPYDPVIHLLIFVHRVDGLAPGLYCLVRDSRKVSFVQQAMNPELTWSSVPDCPEGLPFYRLLEGDARKIAAQVSCHQDIAGDSAFSFGMLAEFEGSLRERGAWWYPRMFWEAGLLGQVLYLEAEAGGVRATGIGCFFDDPVHEIVGIQSEALQSLYHFTIGGPVEDRRLQTLPPYANVKRIS</sequence>
<dbReference type="EMBL" id="CZPZ01000008">
    <property type="protein sequence ID" value="CUS34375.1"/>
    <property type="molecule type" value="Genomic_DNA"/>
</dbReference>
<dbReference type="GO" id="GO:0016491">
    <property type="term" value="F:oxidoreductase activity"/>
    <property type="evidence" value="ECO:0007669"/>
    <property type="project" value="InterPro"/>
</dbReference>
<evidence type="ECO:0000256" key="1">
    <source>
        <dbReference type="SAM" id="MobiDB-lite"/>
    </source>
</evidence>
<feature type="compositionally biased region" description="Polar residues" evidence="1">
    <location>
        <begin position="375"/>
        <end position="384"/>
    </location>
</feature>